<gene>
    <name evidence="10" type="ORF">DI628_07815</name>
</gene>
<evidence type="ECO:0000256" key="1">
    <source>
        <dbReference type="ARBA" id="ARBA00004651"/>
    </source>
</evidence>
<evidence type="ECO:0000256" key="5">
    <source>
        <dbReference type="ARBA" id="ARBA00022692"/>
    </source>
</evidence>
<dbReference type="EMBL" id="VAFM01000002">
    <property type="protein sequence ID" value="TKW60787.1"/>
    <property type="molecule type" value="Genomic_DNA"/>
</dbReference>
<feature type="transmembrane region" description="Helical" evidence="8">
    <location>
        <begin position="317"/>
        <end position="341"/>
    </location>
</feature>
<evidence type="ECO:0000313" key="10">
    <source>
        <dbReference type="EMBL" id="TKW60787.1"/>
    </source>
</evidence>
<feature type="transmembrane region" description="Helical" evidence="8">
    <location>
        <begin position="33"/>
        <end position="50"/>
    </location>
</feature>
<feature type="transmembrane region" description="Helical" evidence="8">
    <location>
        <begin position="274"/>
        <end position="297"/>
    </location>
</feature>
<feature type="transmembrane region" description="Helical" evidence="8">
    <location>
        <begin position="227"/>
        <end position="253"/>
    </location>
</feature>
<feature type="transmembrane region" description="Helical" evidence="8">
    <location>
        <begin position="417"/>
        <end position="439"/>
    </location>
</feature>
<dbReference type="Proteomes" id="UP000320948">
    <property type="component" value="Unassembled WGS sequence"/>
</dbReference>
<organism evidence="10 11">
    <name type="scientific">Blastochloris viridis</name>
    <name type="common">Rhodopseudomonas viridis</name>
    <dbReference type="NCBI Taxonomy" id="1079"/>
    <lineage>
        <taxon>Bacteria</taxon>
        <taxon>Pseudomonadati</taxon>
        <taxon>Pseudomonadota</taxon>
        <taxon>Alphaproteobacteria</taxon>
        <taxon>Hyphomicrobiales</taxon>
        <taxon>Blastochloridaceae</taxon>
        <taxon>Blastochloris</taxon>
    </lineage>
</organism>
<dbReference type="InterPro" id="IPR050297">
    <property type="entry name" value="LipidA_mod_glycosyltrf_83"/>
</dbReference>
<keyword evidence="6 8" id="KW-1133">Transmembrane helix</keyword>
<feature type="domain" description="ArnT-like N-terminal" evidence="9">
    <location>
        <begin position="65"/>
        <end position="286"/>
    </location>
</feature>
<dbReference type="GO" id="GO:0000030">
    <property type="term" value="F:mannosyltransferase activity"/>
    <property type="evidence" value="ECO:0007669"/>
    <property type="project" value="InterPro"/>
</dbReference>
<feature type="transmembrane region" description="Helical" evidence="8">
    <location>
        <begin position="386"/>
        <end position="405"/>
    </location>
</feature>
<dbReference type="GO" id="GO:0006493">
    <property type="term" value="P:protein O-linked glycosylation"/>
    <property type="evidence" value="ECO:0007669"/>
    <property type="project" value="InterPro"/>
</dbReference>
<sequence length="649" mass="70470">MGCVDPLATLQTAEVSKRMTTWWQSLSEAQRRFWQAGLVVALACLWLYGAGNARYGLFDVDEGVFTQATVEMRQSGEFSMPTYNGEPRYHKPPLIYWAQSAAMSALGNDSLYAARLPSVLGALGTILVLGWGVAYLTGSRRWGLMAAGVMALNLSFVVVGRAATADGLLNFFSVLLALWTVHMLFPGSRVLDRGEAKMDAALLTARIRKVAARATASRYQWLLTGGLAAVGFLAKGPVAWVPAALMVLFVLAFRKDRALTWTQLAPLKAGGFTLLLLLPWVLLLLYQFGAGFFYDFFIQQNLHRYAGGLTNTQSDSVFYYVAILLVGFFPWVFLLPKAVGLTLKGGIRRVRSAMNGEDPARALPYLALVWAVGYIVFFSFSQTKLAHYIVPAYPALAILVGAVLAQRPLIKISTFTALLGAIFGLVLALLMLVLNPLLLGLRHEVLTGWLGWLQAVFGFEWPPHDAAAAAVLALPVHLDAAPVFIGVLMVGAVVPAWMLLARGVRGGIFSLMMAWTLTLGLISWGVVPTVWRYTQAPLAEFAQIIKEAPETTAIVHVGMHKPSVLYLSGRPFTKLDKPLQVPDNITSAETLILTEEDKVMPILTELGLRGNAHVLGQRCGGGFCLLTVARVGLPGEVDVNSVTPKVLGD</sequence>
<evidence type="ECO:0000256" key="4">
    <source>
        <dbReference type="ARBA" id="ARBA00022679"/>
    </source>
</evidence>
<feature type="transmembrane region" description="Helical" evidence="8">
    <location>
        <begin position="167"/>
        <end position="185"/>
    </location>
</feature>
<keyword evidence="2" id="KW-1003">Cell membrane</keyword>
<protein>
    <submittedName>
        <fullName evidence="10">Phospholipid carrier-dependent glycosyltransferase</fullName>
    </submittedName>
</protein>
<feature type="transmembrane region" description="Helical" evidence="8">
    <location>
        <begin position="480"/>
        <end position="500"/>
    </location>
</feature>
<dbReference type="InterPro" id="IPR003342">
    <property type="entry name" value="ArnT-like_N"/>
</dbReference>
<dbReference type="Pfam" id="PF02366">
    <property type="entry name" value="PMT"/>
    <property type="match status" value="1"/>
</dbReference>
<comment type="caution">
    <text evidence="10">The sequence shown here is derived from an EMBL/GenBank/DDBJ whole genome shotgun (WGS) entry which is preliminary data.</text>
</comment>
<keyword evidence="4 10" id="KW-0808">Transferase</keyword>
<evidence type="ECO:0000256" key="7">
    <source>
        <dbReference type="ARBA" id="ARBA00023136"/>
    </source>
</evidence>
<dbReference type="GO" id="GO:0016763">
    <property type="term" value="F:pentosyltransferase activity"/>
    <property type="evidence" value="ECO:0007669"/>
    <property type="project" value="TreeGrafter"/>
</dbReference>
<evidence type="ECO:0000313" key="11">
    <source>
        <dbReference type="Proteomes" id="UP000320948"/>
    </source>
</evidence>
<dbReference type="GO" id="GO:0009103">
    <property type="term" value="P:lipopolysaccharide biosynthetic process"/>
    <property type="evidence" value="ECO:0007669"/>
    <property type="project" value="TreeGrafter"/>
</dbReference>
<evidence type="ECO:0000259" key="9">
    <source>
        <dbReference type="Pfam" id="PF02366"/>
    </source>
</evidence>
<proteinExistence type="predicted"/>
<feature type="transmembrane region" description="Helical" evidence="8">
    <location>
        <begin position="142"/>
        <end position="160"/>
    </location>
</feature>
<evidence type="ECO:0000256" key="6">
    <source>
        <dbReference type="ARBA" id="ARBA00022989"/>
    </source>
</evidence>
<keyword evidence="7 8" id="KW-0472">Membrane</keyword>
<evidence type="ECO:0000256" key="2">
    <source>
        <dbReference type="ARBA" id="ARBA00022475"/>
    </source>
</evidence>
<comment type="subcellular location">
    <subcellularLocation>
        <location evidence="1">Cell membrane</location>
        <topology evidence="1">Multi-pass membrane protein</topology>
    </subcellularLocation>
</comment>
<dbReference type="GO" id="GO:0005886">
    <property type="term" value="C:plasma membrane"/>
    <property type="evidence" value="ECO:0007669"/>
    <property type="project" value="UniProtKB-SubCell"/>
</dbReference>
<feature type="transmembrane region" description="Helical" evidence="8">
    <location>
        <begin position="362"/>
        <end position="380"/>
    </location>
</feature>
<evidence type="ECO:0000256" key="8">
    <source>
        <dbReference type="SAM" id="Phobius"/>
    </source>
</evidence>
<dbReference type="PANTHER" id="PTHR33908">
    <property type="entry name" value="MANNOSYLTRANSFERASE YKCB-RELATED"/>
    <property type="match status" value="1"/>
</dbReference>
<feature type="transmembrane region" description="Helical" evidence="8">
    <location>
        <begin position="507"/>
        <end position="527"/>
    </location>
</feature>
<accession>A0A6N4R9K9</accession>
<evidence type="ECO:0000256" key="3">
    <source>
        <dbReference type="ARBA" id="ARBA00022676"/>
    </source>
</evidence>
<feature type="transmembrane region" description="Helical" evidence="8">
    <location>
        <begin position="116"/>
        <end position="136"/>
    </location>
</feature>
<keyword evidence="3" id="KW-0328">Glycosyltransferase</keyword>
<reference evidence="10 11" key="1">
    <citation type="journal article" date="2017" name="Nat. Commun.">
        <title>In situ click chemistry generation of cyclooxygenase-2 inhibitors.</title>
        <authorList>
            <person name="Bhardwaj A."/>
            <person name="Kaur J."/>
            <person name="Wuest M."/>
            <person name="Wuest F."/>
        </authorList>
    </citation>
    <scope>NUCLEOTIDE SEQUENCE [LARGE SCALE GENOMIC DNA]</scope>
    <source>
        <strain evidence="10">S2_018_000_R2_106</strain>
    </source>
</reference>
<name>A0A6N4R9K9_BLAVI</name>
<keyword evidence="5 8" id="KW-0812">Transmembrane</keyword>
<dbReference type="AlphaFoldDB" id="A0A6N4R9K9"/>
<dbReference type="GO" id="GO:0010041">
    <property type="term" value="P:response to iron(III) ion"/>
    <property type="evidence" value="ECO:0007669"/>
    <property type="project" value="TreeGrafter"/>
</dbReference>
<dbReference type="PANTHER" id="PTHR33908:SF3">
    <property type="entry name" value="UNDECAPRENYL PHOSPHATE-ALPHA-4-AMINO-4-DEOXY-L-ARABINOSE ARABINOSYL TRANSFERASE"/>
    <property type="match status" value="1"/>
</dbReference>